<organism evidence="2">
    <name type="scientific">marine metagenome</name>
    <dbReference type="NCBI Taxonomy" id="408172"/>
    <lineage>
        <taxon>unclassified sequences</taxon>
        <taxon>metagenomes</taxon>
        <taxon>ecological metagenomes</taxon>
    </lineage>
</organism>
<sequence>MRSTKKPIQTGLEIDVKPVSDKGMTEEEYRAKVAEIQKQRQQQEAIDKMAETRIRSKKPLPRLSNPPPRRPAPRYVQPRPIPMRGLLAPEPRPSPFMGLLAVSGSKP</sequence>
<proteinExistence type="predicted"/>
<evidence type="ECO:0000313" key="2">
    <source>
        <dbReference type="EMBL" id="SVD25222.1"/>
    </source>
</evidence>
<accession>A0A382TU11</accession>
<feature type="compositionally biased region" description="Basic and acidic residues" evidence="1">
    <location>
        <begin position="45"/>
        <end position="54"/>
    </location>
</feature>
<reference evidence="2" key="1">
    <citation type="submission" date="2018-05" db="EMBL/GenBank/DDBJ databases">
        <authorList>
            <person name="Lanie J.A."/>
            <person name="Ng W.-L."/>
            <person name="Kazmierczak K.M."/>
            <person name="Andrzejewski T.M."/>
            <person name="Davidsen T.M."/>
            <person name="Wayne K.J."/>
            <person name="Tettelin H."/>
            <person name="Glass J.I."/>
            <person name="Rusch D."/>
            <person name="Podicherti R."/>
            <person name="Tsui H.-C.T."/>
            <person name="Winkler M.E."/>
        </authorList>
    </citation>
    <scope>NUCLEOTIDE SEQUENCE</scope>
</reference>
<name>A0A382TU11_9ZZZZ</name>
<evidence type="ECO:0000256" key="1">
    <source>
        <dbReference type="SAM" id="MobiDB-lite"/>
    </source>
</evidence>
<gene>
    <name evidence="2" type="ORF">METZ01_LOCUS378076</name>
</gene>
<dbReference type="EMBL" id="UINC01138959">
    <property type="protein sequence ID" value="SVD25222.1"/>
    <property type="molecule type" value="Genomic_DNA"/>
</dbReference>
<dbReference type="AlphaFoldDB" id="A0A382TU11"/>
<feature type="region of interest" description="Disordered" evidence="1">
    <location>
        <begin position="35"/>
        <end position="107"/>
    </location>
</feature>
<protein>
    <submittedName>
        <fullName evidence="2">Uncharacterized protein</fullName>
    </submittedName>
</protein>